<evidence type="ECO:0000313" key="2">
    <source>
        <dbReference type="Proteomes" id="UP000070544"/>
    </source>
</evidence>
<accession>A0A139AIK1</accession>
<reference evidence="1 2" key="1">
    <citation type="journal article" date="2015" name="Genome Biol. Evol.">
        <title>Phylogenomic analyses indicate that early fungi evolved digesting cell walls of algal ancestors of land plants.</title>
        <authorList>
            <person name="Chang Y."/>
            <person name="Wang S."/>
            <person name="Sekimoto S."/>
            <person name="Aerts A.L."/>
            <person name="Choi C."/>
            <person name="Clum A."/>
            <person name="LaButti K.M."/>
            <person name="Lindquist E.A."/>
            <person name="Yee Ngan C."/>
            <person name="Ohm R.A."/>
            <person name="Salamov A.A."/>
            <person name="Grigoriev I.V."/>
            <person name="Spatafora J.W."/>
            <person name="Berbee M.L."/>
        </authorList>
    </citation>
    <scope>NUCLEOTIDE SEQUENCE [LARGE SCALE GENOMIC DNA]</scope>
    <source>
        <strain evidence="1 2">JEL478</strain>
    </source>
</reference>
<sequence length="168" mass="19098">MLCDRRCPSNTRPHPAPEDIFMVRFVHPTATHTDSKETRLSFSLLKCKVSSMESRYFYVSFSFRCEFISKANSTENWSQKLLPNFIHCREIEVADPLQFAQGEFQALVIPFHASESDCGVLVHIHHKCLTNSDQTGTAESIGTTSPFQCKFPTTSRDVPEDFEGKCLN</sequence>
<evidence type="ECO:0000313" key="1">
    <source>
        <dbReference type="EMBL" id="KXS16636.1"/>
    </source>
</evidence>
<protein>
    <submittedName>
        <fullName evidence="1">Uncharacterized protein</fullName>
    </submittedName>
</protein>
<dbReference type="EMBL" id="KQ965751">
    <property type="protein sequence ID" value="KXS16636.1"/>
    <property type="molecule type" value="Genomic_DNA"/>
</dbReference>
<name>A0A139AIK1_GONPJ</name>
<gene>
    <name evidence="1" type="ORF">M427DRAFT_288702</name>
</gene>
<proteinExistence type="predicted"/>
<dbReference type="AlphaFoldDB" id="A0A139AIK1"/>
<organism evidence="1 2">
    <name type="scientific">Gonapodya prolifera (strain JEL478)</name>
    <name type="common">Monoblepharis prolifera</name>
    <dbReference type="NCBI Taxonomy" id="1344416"/>
    <lineage>
        <taxon>Eukaryota</taxon>
        <taxon>Fungi</taxon>
        <taxon>Fungi incertae sedis</taxon>
        <taxon>Chytridiomycota</taxon>
        <taxon>Chytridiomycota incertae sedis</taxon>
        <taxon>Monoblepharidomycetes</taxon>
        <taxon>Monoblepharidales</taxon>
        <taxon>Gonapodyaceae</taxon>
        <taxon>Gonapodya</taxon>
    </lineage>
</organism>
<dbReference type="Proteomes" id="UP000070544">
    <property type="component" value="Unassembled WGS sequence"/>
</dbReference>
<keyword evidence="2" id="KW-1185">Reference proteome</keyword>